<name>A0AAW0QG54_9PEZI</name>
<proteinExistence type="predicted"/>
<evidence type="ECO:0000313" key="1">
    <source>
        <dbReference type="EMBL" id="KAK8101702.1"/>
    </source>
</evidence>
<gene>
    <name evidence="1" type="ORF">PG999_012076</name>
</gene>
<sequence>MLWVDVAAGGVAELSRHLVPLGAFPLGLDDGEDLAVAAAPRLIGRETASRRVLLAEHSEPSVVVPRVLLPGEGLLRGLVGSQRRLGVRRSSKGGVVGSRDRGGLVAMVVVARGSNRNTAAAAKVGHMRQPVTGATVIAGGPLGGSRSCSGGNVGGLNGVVCCAISASNSTWISVRHVVGGTILIETLDELVHLVGLLQGQFGERHQSEVRKRALSVLG</sequence>
<organism evidence="1 2">
    <name type="scientific">Apiospora kogelbergensis</name>
    <dbReference type="NCBI Taxonomy" id="1337665"/>
    <lineage>
        <taxon>Eukaryota</taxon>
        <taxon>Fungi</taxon>
        <taxon>Dikarya</taxon>
        <taxon>Ascomycota</taxon>
        <taxon>Pezizomycotina</taxon>
        <taxon>Sordariomycetes</taxon>
        <taxon>Xylariomycetidae</taxon>
        <taxon>Amphisphaeriales</taxon>
        <taxon>Apiosporaceae</taxon>
        <taxon>Apiospora</taxon>
    </lineage>
</organism>
<dbReference type="Proteomes" id="UP001392437">
    <property type="component" value="Unassembled WGS sequence"/>
</dbReference>
<accession>A0AAW0QG54</accession>
<keyword evidence="2" id="KW-1185">Reference proteome</keyword>
<dbReference type="AlphaFoldDB" id="A0AAW0QG54"/>
<dbReference type="EMBL" id="JAQQWP010000009">
    <property type="protein sequence ID" value="KAK8101702.1"/>
    <property type="molecule type" value="Genomic_DNA"/>
</dbReference>
<reference evidence="1 2" key="1">
    <citation type="submission" date="2023-01" db="EMBL/GenBank/DDBJ databases">
        <title>Analysis of 21 Apiospora genomes using comparative genomics revels a genus with tremendous synthesis potential of carbohydrate active enzymes and secondary metabolites.</title>
        <authorList>
            <person name="Sorensen T."/>
        </authorList>
    </citation>
    <scope>NUCLEOTIDE SEQUENCE [LARGE SCALE GENOMIC DNA]</scope>
    <source>
        <strain evidence="1 2">CBS 117206</strain>
    </source>
</reference>
<protein>
    <submittedName>
        <fullName evidence="1">Uncharacterized protein</fullName>
    </submittedName>
</protein>
<comment type="caution">
    <text evidence="1">The sequence shown here is derived from an EMBL/GenBank/DDBJ whole genome shotgun (WGS) entry which is preliminary data.</text>
</comment>
<evidence type="ECO:0000313" key="2">
    <source>
        <dbReference type="Proteomes" id="UP001392437"/>
    </source>
</evidence>